<keyword evidence="3" id="KW-0805">Transcription regulation</keyword>
<evidence type="ECO:0000313" key="9">
    <source>
        <dbReference type="Proteomes" id="UP000309215"/>
    </source>
</evidence>
<dbReference type="PANTHER" id="PTHR32071">
    <property type="entry name" value="TRANSCRIPTIONAL REGULATORY PROTEIN"/>
    <property type="match status" value="1"/>
</dbReference>
<dbReference type="Proteomes" id="UP000309215">
    <property type="component" value="Unassembled WGS sequence"/>
</dbReference>
<dbReference type="InterPro" id="IPR008984">
    <property type="entry name" value="SMAD_FHA_dom_sf"/>
</dbReference>
<dbReference type="Pfam" id="PF00498">
    <property type="entry name" value="FHA"/>
    <property type="match status" value="1"/>
</dbReference>
<dbReference type="SUPFAM" id="SSF52540">
    <property type="entry name" value="P-loop containing nucleoside triphosphate hydrolases"/>
    <property type="match status" value="1"/>
</dbReference>
<dbReference type="Pfam" id="PF00158">
    <property type="entry name" value="Sigma54_activat"/>
    <property type="match status" value="1"/>
</dbReference>
<evidence type="ECO:0000256" key="4">
    <source>
        <dbReference type="ARBA" id="ARBA00023125"/>
    </source>
</evidence>
<feature type="domain" description="FHA" evidence="6">
    <location>
        <begin position="47"/>
        <end position="95"/>
    </location>
</feature>
<dbReference type="AlphaFoldDB" id="A0A4U1JBP1"/>
<dbReference type="InterPro" id="IPR009057">
    <property type="entry name" value="Homeodomain-like_sf"/>
</dbReference>
<dbReference type="RefSeq" id="WP_136930082.1">
    <property type="nucleotide sequence ID" value="NZ_SSMQ01000016.1"/>
</dbReference>
<dbReference type="CDD" id="cd00009">
    <property type="entry name" value="AAA"/>
    <property type="match status" value="1"/>
</dbReference>
<evidence type="ECO:0000259" key="7">
    <source>
        <dbReference type="PROSITE" id="PS50045"/>
    </source>
</evidence>
<dbReference type="CDD" id="cd00060">
    <property type="entry name" value="FHA"/>
    <property type="match status" value="1"/>
</dbReference>
<feature type="domain" description="Sigma-54 factor interaction" evidence="7">
    <location>
        <begin position="139"/>
        <end position="357"/>
    </location>
</feature>
<accession>A0A4U1JBP1</accession>
<dbReference type="SMART" id="SM00382">
    <property type="entry name" value="AAA"/>
    <property type="match status" value="1"/>
</dbReference>
<name>A0A4U1JBP1_9BACT</name>
<gene>
    <name evidence="8" type="ORF">E8A74_17050</name>
</gene>
<evidence type="ECO:0000256" key="5">
    <source>
        <dbReference type="ARBA" id="ARBA00023163"/>
    </source>
</evidence>
<dbReference type="InterPro" id="IPR003593">
    <property type="entry name" value="AAA+_ATPase"/>
</dbReference>
<evidence type="ECO:0000259" key="6">
    <source>
        <dbReference type="PROSITE" id="PS50006"/>
    </source>
</evidence>
<dbReference type="PROSITE" id="PS50006">
    <property type="entry name" value="FHA_DOMAIN"/>
    <property type="match status" value="1"/>
</dbReference>
<dbReference type="PROSITE" id="PS51257">
    <property type="entry name" value="PROKAR_LIPOPROTEIN"/>
    <property type="match status" value="1"/>
</dbReference>
<keyword evidence="9" id="KW-1185">Reference proteome</keyword>
<keyword evidence="5" id="KW-0804">Transcription</keyword>
<dbReference type="GO" id="GO:0006355">
    <property type="term" value="P:regulation of DNA-templated transcription"/>
    <property type="evidence" value="ECO:0007669"/>
    <property type="project" value="InterPro"/>
</dbReference>
<evidence type="ECO:0000256" key="1">
    <source>
        <dbReference type="ARBA" id="ARBA00022741"/>
    </source>
</evidence>
<organism evidence="8 9">
    <name type="scientific">Polyangium fumosum</name>
    <dbReference type="NCBI Taxonomy" id="889272"/>
    <lineage>
        <taxon>Bacteria</taxon>
        <taxon>Pseudomonadati</taxon>
        <taxon>Myxococcota</taxon>
        <taxon>Polyangia</taxon>
        <taxon>Polyangiales</taxon>
        <taxon>Polyangiaceae</taxon>
        <taxon>Polyangium</taxon>
    </lineage>
</organism>
<dbReference type="EMBL" id="SSMQ01000016">
    <property type="protein sequence ID" value="TKD07486.1"/>
    <property type="molecule type" value="Genomic_DNA"/>
</dbReference>
<keyword evidence="4" id="KW-0238">DNA-binding</keyword>
<dbReference type="FunFam" id="3.40.50.300:FF:000006">
    <property type="entry name" value="DNA-binding transcriptional regulator NtrC"/>
    <property type="match status" value="1"/>
</dbReference>
<dbReference type="InterPro" id="IPR027417">
    <property type="entry name" value="P-loop_NTPase"/>
</dbReference>
<keyword evidence="2" id="KW-0067">ATP-binding</keyword>
<dbReference type="SUPFAM" id="SSF49879">
    <property type="entry name" value="SMAD/FHA domain"/>
    <property type="match status" value="1"/>
</dbReference>
<dbReference type="Gene3D" id="2.60.200.20">
    <property type="match status" value="1"/>
</dbReference>
<evidence type="ECO:0000256" key="3">
    <source>
        <dbReference type="ARBA" id="ARBA00023015"/>
    </source>
</evidence>
<dbReference type="PROSITE" id="PS50045">
    <property type="entry name" value="SIGMA54_INTERACT_4"/>
    <property type="match status" value="1"/>
</dbReference>
<comment type="caution">
    <text evidence="8">The sequence shown here is derived from an EMBL/GenBank/DDBJ whole genome shotgun (WGS) entry which is preliminary data.</text>
</comment>
<dbReference type="SUPFAM" id="SSF46689">
    <property type="entry name" value="Homeodomain-like"/>
    <property type="match status" value="1"/>
</dbReference>
<dbReference type="Gene3D" id="1.10.10.60">
    <property type="entry name" value="Homeodomain-like"/>
    <property type="match status" value="1"/>
</dbReference>
<evidence type="ECO:0000256" key="2">
    <source>
        <dbReference type="ARBA" id="ARBA00022840"/>
    </source>
</evidence>
<dbReference type="OrthoDB" id="5111283at2"/>
<dbReference type="Gene3D" id="1.10.8.60">
    <property type="match status" value="1"/>
</dbReference>
<dbReference type="InterPro" id="IPR000253">
    <property type="entry name" value="FHA_dom"/>
</dbReference>
<dbReference type="PROSITE" id="PS00676">
    <property type="entry name" value="SIGMA54_INTERACT_2"/>
    <property type="match status" value="1"/>
</dbReference>
<dbReference type="Gene3D" id="3.40.50.300">
    <property type="entry name" value="P-loop containing nucleotide triphosphate hydrolases"/>
    <property type="match status" value="1"/>
</dbReference>
<dbReference type="Pfam" id="PF02954">
    <property type="entry name" value="HTH_8"/>
    <property type="match status" value="1"/>
</dbReference>
<dbReference type="PROSITE" id="PS00688">
    <property type="entry name" value="SIGMA54_INTERACT_3"/>
    <property type="match status" value="1"/>
</dbReference>
<reference evidence="8 9" key="1">
    <citation type="submission" date="2019-04" db="EMBL/GenBank/DDBJ databases">
        <authorList>
            <person name="Li Y."/>
            <person name="Wang J."/>
        </authorList>
    </citation>
    <scope>NUCLEOTIDE SEQUENCE [LARGE SCALE GENOMIC DNA]</scope>
    <source>
        <strain evidence="8 9">DSM 14668</strain>
    </source>
</reference>
<dbReference type="GO" id="GO:0043565">
    <property type="term" value="F:sequence-specific DNA binding"/>
    <property type="evidence" value="ECO:0007669"/>
    <property type="project" value="InterPro"/>
</dbReference>
<proteinExistence type="predicted"/>
<dbReference type="SMART" id="SM00240">
    <property type="entry name" value="FHA"/>
    <property type="match status" value="1"/>
</dbReference>
<dbReference type="InterPro" id="IPR025943">
    <property type="entry name" value="Sigma_54_int_dom_ATP-bd_2"/>
</dbReference>
<protein>
    <submittedName>
        <fullName evidence="8">FHA domain-containing protein</fullName>
    </submittedName>
</protein>
<dbReference type="InterPro" id="IPR002197">
    <property type="entry name" value="HTH_Fis"/>
</dbReference>
<sequence>MKPLVHETIEEQGEPLVPAGEPIPGLVGIFSCKAPQFVPLSLARGPIELGRTTHGALLDDDRLSRLHVRVEHEIGRFVVTDLASRNGTYVDGARVQDRATFDAPRVLRIGRTILIFVADVRPYQQGTVTTRGDMIVGPRLADALARVARSATLGSMLLVTGESGSGKELAARHFHVSSPRATGPFVAVNCATIPVGVAERLLFGARKGAYSGATNDAEGFAQAAHGGTLFLDEIAELESGVQPKLLRLLEVGEILPLGASRPVKVDIHVVGATLKNLRAEAAKGRFREDLYYRIGNPEVRLPPLRERLEEMPWLIRATLQKSGATLEPHPLLVEACALRAWPGNVRELSHELRQAAENALAAGRTVVEAGDLDPSAGLVLVDDNESGPQNASKPSDQRIAEVLRRERGNVSAAARALGMHRTQLRRWLARRGGYPQAVMPDEGGHITIDTE</sequence>
<dbReference type="GO" id="GO:0005524">
    <property type="term" value="F:ATP binding"/>
    <property type="evidence" value="ECO:0007669"/>
    <property type="project" value="UniProtKB-KW"/>
</dbReference>
<evidence type="ECO:0000313" key="8">
    <source>
        <dbReference type="EMBL" id="TKD07486.1"/>
    </source>
</evidence>
<dbReference type="InterPro" id="IPR002078">
    <property type="entry name" value="Sigma_54_int"/>
</dbReference>
<dbReference type="InterPro" id="IPR025944">
    <property type="entry name" value="Sigma_54_int_dom_CS"/>
</dbReference>
<keyword evidence="1" id="KW-0547">Nucleotide-binding</keyword>